<gene>
    <name evidence="3" type="ORF">Selli1_33840</name>
</gene>
<evidence type="ECO:0000259" key="2">
    <source>
        <dbReference type="Pfam" id="PF14317"/>
    </source>
</evidence>
<evidence type="ECO:0000313" key="4">
    <source>
        <dbReference type="Proteomes" id="UP001145145"/>
    </source>
</evidence>
<keyword evidence="1" id="KW-0472">Membrane</keyword>
<dbReference type="InterPro" id="IPR025588">
    <property type="entry name" value="YcxB-like_C"/>
</dbReference>
<dbReference type="AlphaFoldDB" id="A0A9W6CBL8"/>
<keyword evidence="1" id="KW-1133">Transmembrane helix</keyword>
<accession>A0A9W6CBL8</accession>
<keyword evidence="4" id="KW-1185">Reference proteome</keyword>
<dbReference type="RefSeq" id="WP_171027955.1">
    <property type="nucleotide sequence ID" value="NZ_BSBO01000053.1"/>
</dbReference>
<dbReference type="Proteomes" id="UP001145145">
    <property type="component" value="Unassembled WGS sequence"/>
</dbReference>
<dbReference type="Pfam" id="PF14317">
    <property type="entry name" value="YcxB"/>
    <property type="match status" value="1"/>
</dbReference>
<feature type="transmembrane region" description="Helical" evidence="1">
    <location>
        <begin position="29"/>
        <end position="47"/>
    </location>
</feature>
<protein>
    <recommendedName>
        <fullName evidence="2">YcxB-like C-terminal domain-containing protein</fullName>
    </recommendedName>
</protein>
<proteinExistence type="predicted"/>
<evidence type="ECO:0000256" key="1">
    <source>
        <dbReference type="SAM" id="Phobius"/>
    </source>
</evidence>
<dbReference type="EMBL" id="BSBO01000053">
    <property type="protein sequence ID" value="GLG06210.1"/>
    <property type="molecule type" value="Genomic_DNA"/>
</dbReference>
<reference evidence="3 4" key="1">
    <citation type="journal article" date="2023" name="Int. J. Syst. Evol. Microbiol.">
        <title>Sellimonas catena sp. nov., isolated from human faeces.</title>
        <authorList>
            <person name="Hisatomi A."/>
            <person name="Ohkuma M."/>
            <person name="Sakamoto M."/>
        </authorList>
    </citation>
    <scope>NUCLEOTIDE SEQUENCE [LARGE SCALE GENOMIC DNA]</scope>
    <source>
        <strain evidence="3 4">12EGH17</strain>
    </source>
</reference>
<keyword evidence="1" id="KW-0812">Transmembrane</keyword>
<evidence type="ECO:0000313" key="3">
    <source>
        <dbReference type="EMBL" id="GLG06210.1"/>
    </source>
</evidence>
<feature type="transmembrane region" description="Helical" evidence="1">
    <location>
        <begin position="53"/>
        <end position="72"/>
    </location>
</feature>
<feature type="domain" description="YcxB-like C-terminal" evidence="2">
    <location>
        <begin position="95"/>
        <end position="142"/>
    </location>
</feature>
<organism evidence="3 4">
    <name type="scientific">Sellimonas catena</name>
    <dbReference type="NCBI Taxonomy" id="2994035"/>
    <lineage>
        <taxon>Bacteria</taxon>
        <taxon>Bacillati</taxon>
        <taxon>Bacillota</taxon>
        <taxon>Clostridia</taxon>
        <taxon>Lachnospirales</taxon>
        <taxon>Lachnospiraceae</taxon>
        <taxon>Sellimonas</taxon>
    </lineage>
</organism>
<name>A0A9W6CBL8_9FIRM</name>
<sequence length="182" mass="20811">MKPSFEVKMTQEALFEFLMFHTYHGIKGILYLVVGVACWIGAIISFAMGRVSWGLGLVFVFATLLFVVPSILKFSAASQLKKSKIYSTPIRYTLEKDGLRVERAGKNKITPWKDMYRVMMTPNLVAIYQTPYAAFIFPNSDIGPQMDPLKKTLRTLFPEELIEDNSGKILPFLFSRKKKKKK</sequence>
<comment type="caution">
    <text evidence="3">The sequence shown here is derived from an EMBL/GenBank/DDBJ whole genome shotgun (WGS) entry which is preliminary data.</text>
</comment>